<accession>A0A5J6WCQ4</accession>
<evidence type="ECO:0008006" key="4">
    <source>
        <dbReference type="Google" id="ProtNLM"/>
    </source>
</evidence>
<dbReference type="InterPro" id="IPR019734">
    <property type="entry name" value="TPR_rpt"/>
</dbReference>
<dbReference type="PROSITE" id="PS50005">
    <property type="entry name" value="TPR"/>
    <property type="match status" value="1"/>
</dbReference>
<evidence type="ECO:0000313" key="3">
    <source>
        <dbReference type="Proteomes" id="UP000326393"/>
    </source>
</evidence>
<dbReference type="SMART" id="SM00028">
    <property type="entry name" value="TPR"/>
    <property type="match status" value="4"/>
</dbReference>
<keyword evidence="3" id="KW-1185">Reference proteome</keyword>
<reference evidence="3" key="1">
    <citation type="submission" date="2019-10" db="EMBL/GenBank/DDBJ databases">
        <title>Borrelia maritima sp. nov., a novel species of the Borrelia burgdorferi sensu lato complex, occupies a basal position to North American species.</title>
        <authorList>
            <person name="Margos G."/>
            <person name="Fedorova N."/>
            <person name="Becker N.S."/>
            <person name="Kleinjan J.E."/>
            <person name="Marosevic D."/>
            <person name="Krebs S."/>
            <person name="Hui L."/>
            <person name="Fingerle V."/>
            <person name="Lane R.S."/>
        </authorList>
    </citation>
    <scope>NUCLEOTIDE SEQUENCE [LARGE SCALE GENOMIC DNA]</scope>
    <source>
        <strain evidence="3">CA690</strain>
    </source>
</reference>
<dbReference type="KEGG" id="bmat:DB723_02275"/>
<gene>
    <name evidence="2" type="ORF">DB723_02275</name>
</gene>
<dbReference type="SUPFAM" id="SSF48452">
    <property type="entry name" value="TPR-like"/>
    <property type="match status" value="1"/>
</dbReference>
<organism evidence="2 3">
    <name type="scientific">Borrelia maritima</name>
    <dbReference type="NCBI Taxonomy" id="2761123"/>
    <lineage>
        <taxon>Bacteria</taxon>
        <taxon>Pseudomonadati</taxon>
        <taxon>Spirochaetota</taxon>
        <taxon>Spirochaetia</taxon>
        <taxon>Spirochaetales</taxon>
        <taxon>Borreliaceae</taxon>
        <taxon>Borrelia</taxon>
    </lineage>
</organism>
<dbReference type="Proteomes" id="UP000326393">
    <property type="component" value="Chromosome"/>
</dbReference>
<dbReference type="Gene3D" id="1.25.40.10">
    <property type="entry name" value="Tetratricopeptide repeat domain"/>
    <property type="match status" value="2"/>
</dbReference>
<dbReference type="OrthoDB" id="350885at2"/>
<evidence type="ECO:0000256" key="1">
    <source>
        <dbReference type="PROSITE-ProRule" id="PRU00339"/>
    </source>
</evidence>
<feature type="repeat" description="TPR" evidence="1">
    <location>
        <begin position="120"/>
        <end position="153"/>
    </location>
</feature>
<sequence length="436" mass="51733">MNNFSFEKALNFYKNGDFKSSLNNLDVFDENFDSLSLKALIYFKKKDYKALLYVLNTYPVVLSEYNFLVKLVNYGKIEKNKDELGPFENYNLGVFYFNLKEYELALSCFLKAKEQKSDFIQALNNSAVLFEMLGNKDEALKLFFKAKDLDQNNSLVKLNIWLLKNSESLKTESFLKVDKNFFDANLALIVNYLMYYFYSIGEISRAIRLSEKFLTDSHYSKYIWHNRGTIFHKIGNMTQATTSYVKAILNFPNIYTIYNMHIATIELLKFSPKRAIERMVSDYFNLDLIYFYAALFFLRNRDFEDAYFYIKKLCELNPGPYLKFLKLLESSEDMLIENLLEEFAISLKVNWYLEYLFFIDNSLNLRDPIFIFDHNIRVNTYIWRIKDECIELKFSNNEEKIVQAALNEEDVCSKSDISIADFQNLIEAYKEFRINY</sequence>
<dbReference type="RefSeq" id="WP_151552212.1">
    <property type="nucleotide sequence ID" value="NZ_CP044535.1"/>
</dbReference>
<evidence type="ECO:0000313" key="2">
    <source>
        <dbReference type="EMBL" id="QFI14578.1"/>
    </source>
</evidence>
<reference evidence="2 3" key="2">
    <citation type="journal article" date="2020" name="Int. J. Syst. Evol. Microbiol.">
        <title>Borrelia maritima sp. nov., a novel species of the Borrelia burgdorferi sensu lato complex, occupying a basal position to North American species.</title>
        <authorList>
            <person name="Margos G."/>
            <person name="Fedorova N."/>
            <person name="Becker N.S."/>
            <person name="Kleinjan J.E."/>
            <person name="Marosevic D."/>
            <person name="Krebs S."/>
            <person name="Hui L."/>
            <person name="Fingerle V."/>
            <person name="Lane R.S."/>
        </authorList>
    </citation>
    <scope>NUCLEOTIDE SEQUENCE [LARGE SCALE GENOMIC DNA]</scope>
    <source>
        <strain evidence="2 3">CA690</strain>
    </source>
</reference>
<dbReference type="InterPro" id="IPR011990">
    <property type="entry name" value="TPR-like_helical_dom_sf"/>
</dbReference>
<proteinExistence type="predicted"/>
<name>A0A5J6WCQ4_9SPIR</name>
<dbReference type="EMBL" id="CP044535">
    <property type="protein sequence ID" value="QFI14578.1"/>
    <property type="molecule type" value="Genomic_DNA"/>
</dbReference>
<dbReference type="AlphaFoldDB" id="A0A5J6WCQ4"/>
<keyword evidence="1" id="KW-0802">TPR repeat</keyword>
<protein>
    <recommendedName>
        <fullName evidence="4">Tetratricopeptide repeat protein</fullName>
    </recommendedName>
</protein>
<dbReference type="Pfam" id="PF13181">
    <property type="entry name" value="TPR_8"/>
    <property type="match status" value="2"/>
</dbReference>